<proteinExistence type="predicted"/>
<reference evidence="1" key="1">
    <citation type="submission" date="2014-11" db="EMBL/GenBank/DDBJ databases">
        <authorList>
            <person name="Amaro Gonzalez C."/>
        </authorList>
    </citation>
    <scope>NUCLEOTIDE SEQUENCE</scope>
</reference>
<sequence length="25" mass="2903">MVLDFLVFLLLNLEFCLEFSAALLQ</sequence>
<dbReference type="AlphaFoldDB" id="A0A0E9PZ02"/>
<name>A0A0E9PZ02_ANGAN</name>
<evidence type="ECO:0000313" key="1">
    <source>
        <dbReference type="EMBL" id="JAH09512.1"/>
    </source>
</evidence>
<organism evidence="1">
    <name type="scientific">Anguilla anguilla</name>
    <name type="common">European freshwater eel</name>
    <name type="synonym">Muraena anguilla</name>
    <dbReference type="NCBI Taxonomy" id="7936"/>
    <lineage>
        <taxon>Eukaryota</taxon>
        <taxon>Metazoa</taxon>
        <taxon>Chordata</taxon>
        <taxon>Craniata</taxon>
        <taxon>Vertebrata</taxon>
        <taxon>Euteleostomi</taxon>
        <taxon>Actinopterygii</taxon>
        <taxon>Neopterygii</taxon>
        <taxon>Teleostei</taxon>
        <taxon>Anguilliformes</taxon>
        <taxon>Anguillidae</taxon>
        <taxon>Anguilla</taxon>
    </lineage>
</organism>
<accession>A0A0E9PZ02</accession>
<protein>
    <submittedName>
        <fullName evidence="1">Uncharacterized protein</fullName>
    </submittedName>
</protein>
<reference evidence="1" key="2">
    <citation type="journal article" date="2015" name="Fish Shellfish Immunol.">
        <title>Early steps in the European eel (Anguilla anguilla)-Vibrio vulnificus interaction in the gills: Role of the RtxA13 toxin.</title>
        <authorList>
            <person name="Callol A."/>
            <person name="Pajuelo D."/>
            <person name="Ebbesson L."/>
            <person name="Teles M."/>
            <person name="MacKenzie S."/>
            <person name="Amaro C."/>
        </authorList>
    </citation>
    <scope>NUCLEOTIDE SEQUENCE</scope>
</reference>
<dbReference type="EMBL" id="GBXM01099065">
    <property type="protein sequence ID" value="JAH09512.1"/>
    <property type="molecule type" value="Transcribed_RNA"/>
</dbReference>